<keyword evidence="2" id="KW-0812">Transmembrane</keyword>
<dbReference type="Proteomes" id="UP000005845">
    <property type="component" value="Unassembled WGS sequence"/>
</dbReference>
<evidence type="ECO:0000259" key="3">
    <source>
        <dbReference type="SMART" id="SM00894"/>
    </source>
</evidence>
<dbReference type="PANTHER" id="PTHR24094">
    <property type="entry name" value="SECRETED PROTEIN"/>
    <property type="match status" value="1"/>
</dbReference>
<dbReference type="Pfam" id="PF05901">
    <property type="entry name" value="Excalibur"/>
    <property type="match status" value="1"/>
</dbReference>
<feature type="region of interest" description="Disordered" evidence="1">
    <location>
        <begin position="1"/>
        <end position="23"/>
    </location>
</feature>
<dbReference type="InterPro" id="IPR008613">
    <property type="entry name" value="Excalibur_Ca-bd_domain"/>
</dbReference>
<dbReference type="EMBL" id="BAFC01000072">
    <property type="protein sequence ID" value="GAB39562.1"/>
    <property type="molecule type" value="Genomic_DNA"/>
</dbReference>
<dbReference type="eggNOG" id="COG3064">
    <property type="taxonomic scope" value="Bacteria"/>
</dbReference>
<dbReference type="Pfam" id="PF07510">
    <property type="entry name" value="GmrSD_C"/>
    <property type="match status" value="1"/>
</dbReference>
<feature type="region of interest" description="Disordered" evidence="1">
    <location>
        <begin position="302"/>
        <end position="323"/>
    </location>
</feature>
<feature type="region of interest" description="Disordered" evidence="1">
    <location>
        <begin position="256"/>
        <end position="287"/>
    </location>
</feature>
<evidence type="ECO:0000313" key="5">
    <source>
        <dbReference type="Proteomes" id="UP000005845"/>
    </source>
</evidence>
<dbReference type="SMART" id="SM00894">
    <property type="entry name" value="Excalibur"/>
    <property type="match status" value="1"/>
</dbReference>
<dbReference type="InterPro" id="IPR011089">
    <property type="entry name" value="GmrSD_C"/>
</dbReference>
<feature type="compositionally biased region" description="Basic and acidic residues" evidence="1">
    <location>
        <begin position="312"/>
        <end position="323"/>
    </location>
</feature>
<reference evidence="4 5" key="1">
    <citation type="submission" date="2012-02" db="EMBL/GenBank/DDBJ databases">
        <title>Whole genome shotgun sequence of Gordonia sputi NBRC 100414.</title>
        <authorList>
            <person name="Yoshida I."/>
            <person name="Hosoyama A."/>
            <person name="Tsuchikane K."/>
            <person name="Katsumata H."/>
            <person name="Yamazaki S."/>
            <person name="Fujita N."/>
        </authorList>
    </citation>
    <scope>NUCLEOTIDE SEQUENCE [LARGE SCALE GENOMIC DNA]</scope>
    <source>
        <strain evidence="4 5">NBRC 100414</strain>
    </source>
</reference>
<accession>H5U1F4</accession>
<comment type="caution">
    <text evidence="4">The sequence shown here is derived from an EMBL/GenBank/DDBJ whole genome shotgun (WGS) entry which is preliminary data.</text>
</comment>
<proteinExistence type="predicted"/>
<feature type="domain" description="Excalibur calcium-binding" evidence="3">
    <location>
        <begin position="287"/>
        <end position="323"/>
    </location>
</feature>
<evidence type="ECO:0000256" key="2">
    <source>
        <dbReference type="SAM" id="Phobius"/>
    </source>
</evidence>
<feature type="region of interest" description="Disordered" evidence="1">
    <location>
        <begin position="187"/>
        <end position="210"/>
    </location>
</feature>
<keyword evidence="2" id="KW-1133">Transmembrane helix</keyword>
<keyword evidence="5" id="KW-1185">Reference proteome</keyword>
<dbReference type="AlphaFoldDB" id="H5U1F4"/>
<evidence type="ECO:0000256" key="1">
    <source>
        <dbReference type="SAM" id="MobiDB-lite"/>
    </source>
</evidence>
<sequence length="323" mass="34085">MLINDRPIDGTQHDGTQHDDARNVRASRRADIVWPIAVTVLAAGALVPAATAHAAPAPVTPSQVAESSARTTLESLAVKGRAPKTGYERSQFGQAWSDDVSVADGHNGCDTRNDILRRDLSGVTLKPGTNGCVVLSGTLDDPYTRTSIAFTRGSATSSKVQIDHVVALSDAWQKGAQQLSAEQRRNLANDPRNLQATDGRTNQAKGAGDAATWLPPNKSYRCTYVERQIAVKAIYHLWVTAAEKQAMIRILSNCSAPEADSPKPAPAPQSAPPEAAAPPQVAPSNTTYANCAQARAAGVAPLHRGQPGYSAKLDRDGDGVACE</sequence>
<dbReference type="eggNOG" id="COG2356">
    <property type="taxonomic scope" value="Bacteria"/>
</dbReference>
<protein>
    <recommendedName>
        <fullName evidence="3">Excalibur calcium-binding domain-containing protein</fullName>
    </recommendedName>
</protein>
<gene>
    <name evidence="4" type="ORF">GOSPT_072_00140</name>
</gene>
<keyword evidence="2" id="KW-0472">Membrane</keyword>
<feature type="compositionally biased region" description="Low complexity" evidence="1">
    <location>
        <begin position="272"/>
        <end position="284"/>
    </location>
</feature>
<feature type="transmembrane region" description="Helical" evidence="2">
    <location>
        <begin position="32"/>
        <end position="55"/>
    </location>
</feature>
<name>H5U1F4_9ACTN</name>
<feature type="compositionally biased region" description="Polar residues" evidence="1">
    <location>
        <begin position="192"/>
        <end position="204"/>
    </location>
</feature>
<evidence type="ECO:0000313" key="4">
    <source>
        <dbReference type="EMBL" id="GAB39562.1"/>
    </source>
</evidence>
<dbReference type="PANTHER" id="PTHR24094:SF15">
    <property type="entry name" value="AMP-DEPENDENT SYNTHETASE_LIGASE DOMAIN-CONTAINING PROTEIN-RELATED"/>
    <property type="match status" value="1"/>
</dbReference>
<organism evidence="4 5">
    <name type="scientific">Gordonia sputi NBRC 100414</name>
    <dbReference type="NCBI Taxonomy" id="1089453"/>
    <lineage>
        <taxon>Bacteria</taxon>
        <taxon>Bacillati</taxon>
        <taxon>Actinomycetota</taxon>
        <taxon>Actinomycetes</taxon>
        <taxon>Mycobacteriales</taxon>
        <taxon>Gordoniaceae</taxon>
        <taxon>Gordonia</taxon>
    </lineage>
</organism>
<dbReference type="RefSeq" id="WP_005206433.1">
    <property type="nucleotide sequence ID" value="NZ_BAFC01000072.1"/>
</dbReference>